<keyword evidence="3" id="KW-1003">Cell membrane</keyword>
<dbReference type="SMART" id="SM01091">
    <property type="entry name" value="CorC_HlyC"/>
    <property type="match status" value="1"/>
</dbReference>
<dbReference type="EMBL" id="MQSV01000002">
    <property type="protein sequence ID" value="OKL49170.1"/>
    <property type="molecule type" value="Genomic_DNA"/>
</dbReference>
<dbReference type="Pfam" id="PF03471">
    <property type="entry name" value="CorC_HlyC"/>
    <property type="match status" value="1"/>
</dbReference>
<feature type="domain" description="CBS" evidence="11">
    <location>
        <begin position="206"/>
        <end position="266"/>
    </location>
</feature>
<keyword evidence="8 10" id="KW-0472">Membrane</keyword>
<evidence type="ECO:0000259" key="11">
    <source>
        <dbReference type="PROSITE" id="PS51371"/>
    </source>
</evidence>
<evidence type="ECO:0000256" key="2">
    <source>
        <dbReference type="ARBA" id="ARBA00006337"/>
    </source>
</evidence>
<dbReference type="InterPro" id="IPR005170">
    <property type="entry name" value="Transptr-assoc_dom"/>
</dbReference>
<evidence type="ECO:0000256" key="4">
    <source>
        <dbReference type="ARBA" id="ARBA00022692"/>
    </source>
</evidence>
<dbReference type="SUPFAM" id="SSF54631">
    <property type="entry name" value="CBS-domain pair"/>
    <property type="match status" value="1"/>
</dbReference>
<dbReference type="Gene3D" id="3.10.580.10">
    <property type="entry name" value="CBS-domain"/>
    <property type="match status" value="1"/>
</dbReference>
<dbReference type="CDD" id="cd04590">
    <property type="entry name" value="CBS_pair_CorC_HlyC_assoc"/>
    <property type="match status" value="1"/>
</dbReference>
<dbReference type="Proteomes" id="UP000186785">
    <property type="component" value="Unassembled WGS sequence"/>
</dbReference>
<keyword evidence="7 9" id="KW-0129">CBS domain</keyword>
<dbReference type="FunFam" id="3.10.580.10:FF:000002">
    <property type="entry name" value="Magnesium/cobalt efflux protein CorC"/>
    <property type="match status" value="1"/>
</dbReference>
<feature type="transmembrane region" description="Helical" evidence="10">
    <location>
        <begin position="89"/>
        <end position="111"/>
    </location>
</feature>
<dbReference type="STRING" id="1921764.BSR28_02945"/>
<proteinExistence type="inferred from homology"/>
<dbReference type="PANTHER" id="PTHR43099:SF4">
    <property type="entry name" value="INTEGRAL MEMBRANE PROTEIN"/>
    <property type="match status" value="1"/>
</dbReference>
<organism evidence="12 13">
    <name type="scientific">Boudabousia liubingyangii</name>
    <dbReference type="NCBI Taxonomy" id="1921764"/>
    <lineage>
        <taxon>Bacteria</taxon>
        <taxon>Bacillati</taxon>
        <taxon>Actinomycetota</taxon>
        <taxon>Actinomycetes</taxon>
        <taxon>Actinomycetales</taxon>
        <taxon>Actinomycetaceae</taxon>
        <taxon>Boudabousia</taxon>
    </lineage>
</organism>
<dbReference type="SUPFAM" id="SSF56176">
    <property type="entry name" value="FAD-binding/transporter-associated domain-like"/>
    <property type="match status" value="1"/>
</dbReference>
<keyword evidence="6 10" id="KW-1133">Transmembrane helix</keyword>
<dbReference type="InterPro" id="IPR016169">
    <property type="entry name" value="FAD-bd_PCMH_sub2"/>
</dbReference>
<dbReference type="PROSITE" id="PS51371">
    <property type="entry name" value="CBS"/>
    <property type="match status" value="2"/>
</dbReference>
<dbReference type="InterPro" id="IPR036318">
    <property type="entry name" value="FAD-bd_PCMH-like_sf"/>
</dbReference>
<dbReference type="OrthoDB" id="110231at2"/>
<keyword evidence="4 10" id="KW-0812">Transmembrane</keyword>
<evidence type="ECO:0000256" key="10">
    <source>
        <dbReference type="SAM" id="Phobius"/>
    </source>
</evidence>
<accession>A0A1Q5PP05</accession>
<dbReference type="GO" id="GO:0005886">
    <property type="term" value="C:plasma membrane"/>
    <property type="evidence" value="ECO:0007669"/>
    <property type="project" value="UniProtKB-SubCell"/>
</dbReference>
<keyword evidence="13" id="KW-1185">Reference proteome</keyword>
<feature type="transmembrane region" description="Helical" evidence="10">
    <location>
        <begin position="6"/>
        <end position="23"/>
    </location>
</feature>
<evidence type="ECO:0000313" key="13">
    <source>
        <dbReference type="Proteomes" id="UP000186785"/>
    </source>
</evidence>
<name>A0A1Q5PP05_9ACTO</name>
<dbReference type="InterPro" id="IPR051676">
    <property type="entry name" value="UPF0053_domain"/>
</dbReference>
<feature type="transmembrane region" description="Helical" evidence="10">
    <location>
        <begin position="66"/>
        <end position="83"/>
    </location>
</feature>
<dbReference type="InterPro" id="IPR002550">
    <property type="entry name" value="CNNM"/>
</dbReference>
<gene>
    <name evidence="12" type="ORF">BSR29_03370</name>
</gene>
<evidence type="ECO:0000256" key="6">
    <source>
        <dbReference type="ARBA" id="ARBA00022989"/>
    </source>
</evidence>
<evidence type="ECO:0000256" key="8">
    <source>
        <dbReference type="ARBA" id="ARBA00023136"/>
    </source>
</evidence>
<dbReference type="Pfam" id="PF01595">
    <property type="entry name" value="CNNM"/>
    <property type="match status" value="1"/>
</dbReference>
<comment type="subcellular location">
    <subcellularLocation>
        <location evidence="1">Cell membrane</location>
        <topology evidence="1">Multi-pass membrane protein</topology>
    </subcellularLocation>
</comment>
<dbReference type="InterPro" id="IPR000644">
    <property type="entry name" value="CBS_dom"/>
</dbReference>
<dbReference type="GO" id="GO:0050660">
    <property type="term" value="F:flavin adenine dinucleotide binding"/>
    <property type="evidence" value="ECO:0007669"/>
    <property type="project" value="InterPro"/>
</dbReference>
<reference evidence="12 13" key="1">
    <citation type="submission" date="2016-11" db="EMBL/GenBank/DDBJ databases">
        <title>Actinomyces gypaetusis sp. nov. isolated from the vulture Gypaetus barbatus in Qinghai Tibet Plateau China.</title>
        <authorList>
            <person name="Meng X."/>
        </authorList>
    </citation>
    <scope>NUCLEOTIDE SEQUENCE [LARGE SCALE GENOMIC DNA]</scope>
    <source>
        <strain evidence="12 13">VUL4_2</strain>
    </source>
</reference>
<feature type="domain" description="CBS" evidence="11">
    <location>
        <begin position="273"/>
        <end position="330"/>
    </location>
</feature>
<evidence type="ECO:0000256" key="7">
    <source>
        <dbReference type="ARBA" id="ARBA00023122"/>
    </source>
</evidence>
<dbReference type="InterPro" id="IPR046342">
    <property type="entry name" value="CBS_dom_sf"/>
</dbReference>
<evidence type="ECO:0000256" key="9">
    <source>
        <dbReference type="PROSITE-ProRule" id="PRU00703"/>
    </source>
</evidence>
<dbReference type="Gene3D" id="3.30.465.10">
    <property type="match status" value="1"/>
</dbReference>
<evidence type="ECO:0000256" key="5">
    <source>
        <dbReference type="ARBA" id="ARBA00022737"/>
    </source>
</evidence>
<dbReference type="InterPro" id="IPR044751">
    <property type="entry name" value="Ion_transp-like_CBS"/>
</dbReference>
<evidence type="ECO:0000313" key="12">
    <source>
        <dbReference type="EMBL" id="OKL49170.1"/>
    </source>
</evidence>
<comment type="caution">
    <text evidence="12">The sequence shown here is derived from an EMBL/GenBank/DDBJ whole genome shotgun (WGS) entry which is preliminary data.</text>
</comment>
<evidence type="ECO:0000256" key="3">
    <source>
        <dbReference type="ARBA" id="ARBA00022475"/>
    </source>
</evidence>
<keyword evidence="5" id="KW-0677">Repeat</keyword>
<dbReference type="Pfam" id="PF00571">
    <property type="entry name" value="CBS"/>
    <property type="match status" value="2"/>
</dbReference>
<evidence type="ECO:0000256" key="1">
    <source>
        <dbReference type="ARBA" id="ARBA00004651"/>
    </source>
</evidence>
<dbReference type="PANTHER" id="PTHR43099">
    <property type="entry name" value="UPF0053 PROTEIN YRKA"/>
    <property type="match status" value="1"/>
</dbReference>
<sequence>MPGILLTIFALVFYLFAGALNAVETALERLSRASAEDLVDAGRKGAEVVVEQVTDRDRTDRSVRSVRLVLQTLSTIFLTLVYIQTTWSWWLVTLAALVTNWALLMIMVSAIPRQFSMRRPGGVMLSMRHLTETCRTIMGYFDPAATALARLRPASGQTEAEARHEMADDLREMVDQVGEAELFEDEDRQMLRSVFELGQTLVREVMVPRTDMITVNEEKSLNAAEHLFVRSGFSRIPVSGEDSDDIKGVLYFKDCTRRMLSDPESRTLPVTSVMREAHFIPETLYADDLLRAMQRESFHLALVVDEWGGIAGLVTLEDLLEEVVGELRDEHDNKEFEPRELPDGGWEVPSRLPVDELGELFGMELDDEDVDSVGGLVAKTLNKVPLPGARVEIAGLELIAGQAVGRRKQVATYQVRATETETTV</sequence>
<protein>
    <recommendedName>
        <fullName evidence="11">CBS domain-containing protein</fullName>
    </recommendedName>
</protein>
<dbReference type="AlphaFoldDB" id="A0A1Q5PP05"/>
<comment type="similarity">
    <text evidence="2">Belongs to the UPF0053 family.</text>
</comment>